<organism evidence="4 5">
    <name type="scientific">Solitalea canadensis (strain ATCC 29591 / DSM 3403 / JCM 21819 / LMG 8368 / NBRC 15130 / NCIMB 12057 / USAM 9D)</name>
    <name type="common">Flexibacter canadensis</name>
    <dbReference type="NCBI Taxonomy" id="929556"/>
    <lineage>
        <taxon>Bacteria</taxon>
        <taxon>Pseudomonadati</taxon>
        <taxon>Bacteroidota</taxon>
        <taxon>Sphingobacteriia</taxon>
        <taxon>Sphingobacteriales</taxon>
        <taxon>Sphingobacteriaceae</taxon>
        <taxon>Solitalea</taxon>
    </lineage>
</organism>
<gene>
    <name evidence="4" type="ordered locus">Solca_3056</name>
</gene>
<protein>
    <submittedName>
        <fullName evidence="4">Fe2+-dicitrate sensor, membrane component</fullName>
    </submittedName>
</protein>
<dbReference type="PANTHER" id="PTHR30273">
    <property type="entry name" value="PERIPLASMIC SIGNAL SENSOR AND SIGMA FACTOR ACTIVATOR FECR-RELATED"/>
    <property type="match status" value="1"/>
</dbReference>
<dbReference type="Gene3D" id="2.60.120.1440">
    <property type="match status" value="1"/>
</dbReference>
<reference evidence="4" key="1">
    <citation type="submission" date="2012-02" db="EMBL/GenBank/DDBJ databases">
        <title>The complete genome of Solitalea canadensis DSM 3403.</title>
        <authorList>
            <consortium name="US DOE Joint Genome Institute (JGI-PGF)"/>
            <person name="Lucas S."/>
            <person name="Copeland A."/>
            <person name="Lapidus A."/>
            <person name="Glavina del Rio T."/>
            <person name="Dalin E."/>
            <person name="Tice H."/>
            <person name="Bruce D."/>
            <person name="Goodwin L."/>
            <person name="Pitluck S."/>
            <person name="Peters L."/>
            <person name="Ovchinnikova G."/>
            <person name="Lu M."/>
            <person name="Kyrpides N."/>
            <person name="Mavromatis K."/>
            <person name="Ivanova N."/>
            <person name="Brettin T."/>
            <person name="Detter J.C."/>
            <person name="Han C."/>
            <person name="Larimer F."/>
            <person name="Land M."/>
            <person name="Hauser L."/>
            <person name="Markowitz V."/>
            <person name="Cheng J.-F."/>
            <person name="Hugenholtz P."/>
            <person name="Woyke T."/>
            <person name="Wu D."/>
            <person name="Spring S."/>
            <person name="Schroeder M."/>
            <person name="Kopitz M."/>
            <person name="Brambilla E."/>
            <person name="Klenk H.-P."/>
            <person name="Eisen J.A."/>
        </authorList>
    </citation>
    <scope>NUCLEOTIDE SEQUENCE</scope>
    <source>
        <strain evidence="4">DSM 3403</strain>
    </source>
</reference>
<dbReference type="KEGG" id="scn:Solca_3056"/>
<keyword evidence="1" id="KW-1133">Transmembrane helix</keyword>
<evidence type="ECO:0000313" key="4">
    <source>
        <dbReference type="EMBL" id="AFD08073.1"/>
    </source>
</evidence>
<dbReference type="EMBL" id="CP003349">
    <property type="protein sequence ID" value="AFD08073.1"/>
    <property type="molecule type" value="Genomic_DNA"/>
</dbReference>
<accession>H8KWF5</accession>
<evidence type="ECO:0000259" key="3">
    <source>
        <dbReference type="Pfam" id="PF16344"/>
    </source>
</evidence>
<dbReference type="Proteomes" id="UP000007590">
    <property type="component" value="Chromosome"/>
</dbReference>
<dbReference type="eggNOG" id="COG3712">
    <property type="taxonomic scope" value="Bacteria"/>
</dbReference>
<dbReference type="PIRSF" id="PIRSF018266">
    <property type="entry name" value="FecR"/>
    <property type="match status" value="1"/>
</dbReference>
<dbReference type="InterPro" id="IPR032508">
    <property type="entry name" value="FecR_C"/>
</dbReference>
<dbReference type="RefSeq" id="WP_014681299.1">
    <property type="nucleotide sequence ID" value="NC_017770.1"/>
</dbReference>
<dbReference type="InterPro" id="IPR006860">
    <property type="entry name" value="FecR"/>
</dbReference>
<dbReference type="STRING" id="929556.Solca_3056"/>
<dbReference type="OrthoDB" id="1452822at2"/>
<feature type="transmembrane region" description="Helical" evidence="1">
    <location>
        <begin position="86"/>
        <end position="107"/>
    </location>
</feature>
<proteinExistence type="predicted"/>
<evidence type="ECO:0000256" key="1">
    <source>
        <dbReference type="SAM" id="Phobius"/>
    </source>
</evidence>
<dbReference type="Gene3D" id="3.55.50.30">
    <property type="match status" value="1"/>
</dbReference>
<dbReference type="HOGENOM" id="CLU_050192_2_2_10"/>
<feature type="domain" description="FecR protein" evidence="2">
    <location>
        <begin position="124"/>
        <end position="208"/>
    </location>
</feature>
<dbReference type="PANTHER" id="PTHR30273:SF2">
    <property type="entry name" value="PROTEIN FECR"/>
    <property type="match status" value="1"/>
</dbReference>
<name>H8KWF5_SOLCM</name>
<sequence>MDINNNMLDKIVQWFNAPTNKELEQAIANWRNESKQNEEAFQQLLTVWQFSEKTKVLDQVPVQQSTDTFSLLLEENSLSRQKRTRIISWIRSAAAAAIISGVGYWAYTSQEVNYLEKNTLAAIDSVRLSDGSMIYVAANSSIKYPEKLKGGFRKVYLNKGEAFFKVAKDSSHPFIVQMHEASVKVLGTSFNINTEASSIVLSVKTGKVGFTPSKSSTQTILIKGSGLVFNKATGTISPFQTQNRNEEAWLTQQLVFEDAPLADVCKSLESHYNVKIIIKANVSDYKKLNVRFDNSSLTEVLEILEATYPITISKEGDSVIIKGIH</sequence>
<evidence type="ECO:0000259" key="2">
    <source>
        <dbReference type="Pfam" id="PF04773"/>
    </source>
</evidence>
<keyword evidence="1" id="KW-0472">Membrane</keyword>
<dbReference type="GO" id="GO:0016989">
    <property type="term" value="F:sigma factor antagonist activity"/>
    <property type="evidence" value="ECO:0007669"/>
    <property type="project" value="TreeGrafter"/>
</dbReference>
<keyword evidence="5" id="KW-1185">Reference proteome</keyword>
<dbReference type="AlphaFoldDB" id="H8KWF5"/>
<dbReference type="Pfam" id="PF16344">
    <property type="entry name" value="FecR_C"/>
    <property type="match status" value="1"/>
</dbReference>
<feature type="domain" description="Protein FecR C-terminal" evidence="3">
    <location>
        <begin position="254"/>
        <end position="321"/>
    </location>
</feature>
<evidence type="ECO:0000313" key="5">
    <source>
        <dbReference type="Proteomes" id="UP000007590"/>
    </source>
</evidence>
<dbReference type="Pfam" id="PF04773">
    <property type="entry name" value="FecR"/>
    <property type="match status" value="1"/>
</dbReference>
<keyword evidence="1" id="KW-0812">Transmembrane</keyword>
<dbReference type="InterPro" id="IPR012373">
    <property type="entry name" value="Ferrdict_sens_TM"/>
</dbReference>